<evidence type="ECO:0000256" key="2">
    <source>
        <dbReference type="ARBA" id="ARBA00022741"/>
    </source>
</evidence>
<keyword evidence="2" id="KW-0547">Nucleotide-binding</keyword>
<name>A0A1Q8VZP8_9ACTO</name>
<dbReference type="Pfam" id="PF00005">
    <property type="entry name" value="ABC_tran"/>
    <property type="match status" value="1"/>
</dbReference>
<dbReference type="Proteomes" id="UP000185772">
    <property type="component" value="Unassembled WGS sequence"/>
</dbReference>
<dbReference type="PROSITE" id="PS50893">
    <property type="entry name" value="ABC_TRANSPORTER_2"/>
    <property type="match status" value="1"/>
</dbReference>
<reference evidence="5 6" key="1">
    <citation type="submission" date="2016-12" db="EMBL/GenBank/DDBJ databases">
        <title>Genomic comparison of strains in the 'Actinomyces naeslundii' group.</title>
        <authorList>
            <person name="Mughal S.R."/>
            <person name="Do T."/>
            <person name="Gilbert S.C."/>
            <person name="Witherden E.A."/>
            <person name="Didelot X."/>
            <person name="Beighton D."/>
        </authorList>
    </citation>
    <scope>NUCLEOTIDE SEQUENCE [LARGE SCALE GENOMIC DNA]</scope>
    <source>
        <strain evidence="5 6">MMRCO6-1</strain>
    </source>
</reference>
<dbReference type="InterPro" id="IPR003439">
    <property type="entry name" value="ABC_transporter-like_ATP-bd"/>
</dbReference>
<accession>A0A1Q8VZP8</accession>
<evidence type="ECO:0000256" key="1">
    <source>
        <dbReference type="ARBA" id="ARBA00022448"/>
    </source>
</evidence>
<evidence type="ECO:0000256" key="3">
    <source>
        <dbReference type="ARBA" id="ARBA00022840"/>
    </source>
</evidence>
<comment type="caution">
    <text evidence="5">The sequence shown here is derived from an EMBL/GenBank/DDBJ whole genome shotgun (WGS) entry which is preliminary data.</text>
</comment>
<dbReference type="RefSeq" id="WP_070658397.1">
    <property type="nucleotide sequence ID" value="NZ_MSKM01000016.1"/>
</dbReference>
<evidence type="ECO:0000259" key="4">
    <source>
        <dbReference type="PROSITE" id="PS50893"/>
    </source>
</evidence>
<dbReference type="PANTHER" id="PTHR42939:SF1">
    <property type="entry name" value="ABC TRANSPORTER ATP-BINDING PROTEIN ALBC-RELATED"/>
    <property type="match status" value="1"/>
</dbReference>
<dbReference type="InterPro" id="IPR003593">
    <property type="entry name" value="AAA+_ATPase"/>
</dbReference>
<dbReference type="InterPro" id="IPR027417">
    <property type="entry name" value="P-loop_NTPase"/>
</dbReference>
<protein>
    <submittedName>
        <fullName evidence="5">ABC transporter ATP-binding protein</fullName>
    </submittedName>
</protein>
<dbReference type="SMART" id="SM00382">
    <property type="entry name" value="AAA"/>
    <property type="match status" value="1"/>
</dbReference>
<dbReference type="Gene3D" id="3.40.50.300">
    <property type="entry name" value="P-loop containing nucleotide triphosphate hydrolases"/>
    <property type="match status" value="1"/>
</dbReference>
<evidence type="ECO:0000313" key="6">
    <source>
        <dbReference type="Proteomes" id="UP000185772"/>
    </source>
</evidence>
<dbReference type="AlphaFoldDB" id="A0A1Q8VZP8"/>
<proteinExistence type="predicted"/>
<evidence type="ECO:0000313" key="5">
    <source>
        <dbReference type="EMBL" id="OLO54026.1"/>
    </source>
</evidence>
<dbReference type="SUPFAM" id="SSF52540">
    <property type="entry name" value="P-loop containing nucleoside triphosphate hydrolases"/>
    <property type="match status" value="1"/>
</dbReference>
<feature type="domain" description="ABC transporter" evidence="4">
    <location>
        <begin position="12"/>
        <end position="237"/>
    </location>
</feature>
<sequence length="238" mass="26216">MSAVGDAPAHLLEVEGLSAWYERGRPVLTDVSFTLEVGEAVGLIGLNGAGKTTMLTSLCDVHRGARLGALRYRGREVRPGDERFKAARYLSLADDSSFPTWNLEAFIGFLERAYRLRPDRSRLEELIEGFDYGRYRTTSFSHLSSGSRKKANLIAAFYLTTPLLFLDEPVDFLDFAATEFLYRSISDAAASGRSVLLSSHIAESFTRCTRRLYVLSAGRMTGPLTTPKDSDAVAALVS</sequence>
<dbReference type="PANTHER" id="PTHR42939">
    <property type="entry name" value="ABC TRANSPORTER ATP-BINDING PROTEIN ALBC-RELATED"/>
    <property type="match status" value="1"/>
</dbReference>
<keyword evidence="1" id="KW-0813">Transport</keyword>
<organism evidence="5 6">
    <name type="scientific">Actinomyces oris</name>
    <dbReference type="NCBI Taxonomy" id="544580"/>
    <lineage>
        <taxon>Bacteria</taxon>
        <taxon>Bacillati</taxon>
        <taxon>Actinomycetota</taxon>
        <taxon>Actinomycetes</taxon>
        <taxon>Actinomycetales</taxon>
        <taxon>Actinomycetaceae</taxon>
        <taxon>Actinomyces</taxon>
    </lineage>
</organism>
<dbReference type="GO" id="GO:0005524">
    <property type="term" value="F:ATP binding"/>
    <property type="evidence" value="ECO:0007669"/>
    <property type="project" value="UniProtKB-KW"/>
</dbReference>
<gene>
    <name evidence="5" type="ORF">BKH27_05040</name>
</gene>
<dbReference type="GO" id="GO:0016887">
    <property type="term" value="F:ATP hydrolysis activity"/>
    <property type="evidence" value="ECO:0007669"/>
    <property type="project" value="InterPro"/>
</dbReference>
<dbReference type="InterPro" id="IPR051782">
    <property type="entry name" value="ABC_Transporter_VariousFunc"/>
</dbReference>
<keyword evidence="3 5" id="KW-0067">ATP-binding</keyword>
<dbReference type="EMBL" id="MSKM01000016">
    <property type="protein sequence ID" value="OLO54026.1"/>
    <property type="molecule type" value="Genomic_DNA"/>
</dbReference>